<proteinExistence type="predicted"/>
<evidence type="ECO:0000313" key="2">
    <source>
        <dbReference type="Proteomes" id="UP001476798"/>
    </source>
</evidence>
<comment type="caution">
    <text evidence="1">The sequence shown here is derived from an EMBL/GenBank/DDBJ whole genome shotgun (WGS) entry which is preliminary data.</text>
</comment>
<dbReference type="Proteomes" id="UP001476798">
    <property type="component" value="Unassembled WGS sequence"/>
</dbReference>
<evidence type="ECO:0000313" key="1">
    <source>
        <dbReference type="EMBL" id="MEQ2179704.1"/>
    </source>
</evidence>
<accession>A0ABV0P8C2</accession>
<name>A0ABV0P8C2_9TELE</name>
<organism evidence="1 2">
    <name type="scientific">Goodea atripinnis</name>
    <dbReference type="NCBI Taxonomy" id="208336"/>
    <lineage>
        <taxon>Eukaryota</taxon>
        <taxon>Metazoa</taxon>
        <taxon>Chordata</taxon>
        <taxon>Craniata</taxon>
        <taxon>Vertebrata</taxon>
        <taxon>Euteleostomi</taxon>
        <taxon>Actinopterygii</taxon>
        <taxon>Neopterygii</taxon>
        <taxon>Teleostei</taxon>
        <taxon>Neoteleostei</taxon>
        <taxon>Acanthomorphata</taxon>
        <taxon>Ovalentaria</taxon>
        <taxon>Atherinomorphae</taxon>
        <taxon>Cyprinodontiformes</taxon>
        <taxon>Goodeidae</taxon>
        <taxon>Goodea</taxon>
    </lineage>
</organism>
<dbReference type="EMBL" id="JAHRIO010063700">
    <property type="protein sequence ID" value="MEQ2179704.1"/>
    <property type="molecule type" value="Genomic_DNA"/>
</dbReference>
<reference evidence="1 2" key="1">
    <citation type="submission" date="2021-06" db="EMBL/GenBank/DDBJ databases">
        <authorList>
            <person name="Palmer J.M."/>
        </authorList>
    </citation>
    <scope>NUCLEOTIDE SEQUENCE [LARGE SCALE GENOMIC DNA]</scope>
    <source>
        <strain evidence="1 2">GA_2019</strain>
        <tissue evidence="1">Muscle</tissue>
    </source>
</reference>
<sequence length="128" mass="14203">MSLQSSTFAALMEKSMSAGGWAEVLHRTAVLLLLKAGFDREDRTCPHSFDPLGSTALNRLERKQRATSFWKEVAGGSIAPFHTKRRSASSVDFYGCSIKNNNVRWAPATGRTFGIRQLLTISVFFDCD</sequence>
<protein>
    <submittedName>
        <fullName evidence="1">Uncharacterized protein</fullName>
    </submittedName>
</protein>
<gene>
    <name evidence="1" type="ORF">GOODEAATRI_027873</name>
</gene>
<keyword evidence="2" id="KW-1185">Reference proteome</keyword>